<dbReference type="SUPFAM" id="SSF52096">
    <property type="entry name" value="ClpP/crotonase"/>
    <property type="match status" value="1"/>
</dbReference>
<sequence length="425" mass="49118">MLKLELFIMEIEKKLCVILFSLISLQSNAQILTVRQQQDDIDSLYSKIETVMPYPFRYIKRGQFVHMVDSLKKSITSSNATSKFYLNIAQLFAMLKNGHLYIEIPINERLKYTNEGGKIMPVRLYLDHGNLIVNFPYRDCGIARGDTITSINDVCSNEIVKKLYSLQGSEINNDLKDKGMEQYITPLLWYIYGWGDEYKFRIKNHGYIKTIYASGVPNQEAIKMINTHKATNRDFRVDYLDKDSAIMTIPNFYQTKELSVFCDSVFKQLRDKKIKLLYINVRDNLGGKSSNVELLLSYLRHPAYDSFRKVIIRVSKETIIYYKRMDQDIYNEIKDLPNGKFFELKSDKTKSNKHNSNIFKGKVIVLANYRTYSAASYFVHMIAKHHIGNVIGTTGCPSVCSGNPIQYSLPNSHLNCYIPTGLFCE</sequence>
<name>A0ABP3BFD3_9BACT</name>
<dbReference type="InterPro" id="IPR005151">
    <property type="entry name" value="Tail-specific_protease"/>
</dbReference>
<evidence type="ECO:0000313" key="3">
    <source>
        <dbReference type="Proteomes" id="UP000243438"/>
    </source>
</evidence>
<accession>A0ABP3BFD3</accession>
<organism evidence="2 3">
    <name type="scientific">Xylanibacter oryzae DSM 17970</name>
    <dbReference type="NCBI Taxonomy" id="915438"/>
    <lineage>
        <taxon>Bacteria</taxon>
        <taxon>Pseudomonadati</taxon>
        <taxon>Bacteroidota</taxon>
        <taxon>Bacteroidia</taxon>
        <taxon>Bacteroidales</taxon>
        <taxon>Prevotellaceae</taxon>
        <taxon>Xylanibacter</taxon>
    </lineage>
</organism>
<proteinExistence type="predicted"/>
<dbReference type="Gene3D" id="3.90.226.10">
    <property type="entry name" value="2-enoyl-CoA Hydratase, Chain A, domain 1"/>
    <property type="match status" value="1"/>
</dbReference>
<comment type="caution">
    <text evidence="2">The sequence shown here is derived from an EMBL/GenBank/DDBJ whole genome shotgun (WGS) entry which is preliminary data.</text>
</comment>
<reference evidence="2" key="1">
    <citation type="submission" date="2013-07" db="EMBL/GenBank/DDBJ databases">
        <authorList>
            <consortium name="DOE Joint Genome Institute"/>
            <person name="Anderson I."/>
            <person name="Huntemann M."/>
            <person name="Han J."/>
            <person name="Chen A."/>
            <person name="Kyrpides N."/>
            <person name="Mavromatis K."/>
            <person name="Markowitz V."/>
            <person name="Palaniappan K."/>
            <person name="Ivanova N."/>
            <person name="Schaumberg A."/>
            <person name="Pati A."/>
            <person name="Liolios K."/>
            <person name="Nordberg H.P."/>
            <person name="Cantor M.N."/>
            <person name="Hua S.X."/>
            <person name="Woyke T."/>
        </authorList>
    </citation>
    <scope>NUCLEOTIDE SEQUENCE [LARGE SCALE GENOMIC DNA]</scope>
    <source>
        <strain evidence="2">DSM 17970</strain>
    </source>
</reference>
<gene>
    <name evidence="2" type="ORF">XylorDRAFT_0013</name>
</gene>
<dbReference type="EMBL" id="JFBS01000001">
    <property type="protein sequence ID" value="EXG77674.1"/>
    <property type="molecule type" value="Genomic_DNA"/>
</dbReference>
<protein>
    <submittedName>
        <fullName evidence="2">Peptidase family S41</fullName>
    </submittedName>
</protein>
<dbReference type="Pfam" id="PF03572">
    <property type="entry name" value="Peptidase_S41"/>
    <property type="match status" value="1"/>
</dbReference>
<evidence type="ECO:0000259" key="1">
    <source>
        <dbReference type="Pfam" id="PF03572"/>
    </source>
</evidence>
<keyword evidence="3" id="KW-1185">Reference proteome</keyword>
<dbReference type="Proteomes" id="UP000243438">
    <property type="component" value="Unassembled WGS sequence"/>
</dbReference>
<feature type="domain" description="Tail specific protease" evidence="1">
    <location>
        <begin position="245"/>
        <end position="394"/>
    </location>
</feature>
<dbReference type="InterPro" id="IPR029045">
    <property type="entry name" value="ClpP/crotonase-like_dom_sf"/>
</dbReference>
<evidence type="ECO:0000313" key="2">
    <source>
        <dbReference type="EMBL" id="EXG77674.1"/>
    </source>
</evidence>